<evidence type="ECO:0000313" key="2">
    <source>
        <dbReference type="Proteomes" id="UP000279029"/>
    </source>
</evidence>
<dbReference type="InterPro" id="IPR037079">
    <property type="entry name" value="AF2212/PG0164-like_sf"/>
</dbReference>
<name>A0A3P7RWA0_9FIRM</name>
<keyword evidence="2" id="KW-1185">Reference proteome</keyword>
<proteinExistence type="predicted"/>
<gene>
    <name evidence="1" type="ORF">PATL70BA_1170</name>
</gene>
<dbReference type="Pfam" id="PF13376">
    <property type="entry name" value="OmdA"/>
    <property type="match status" value="1"/>
</dbReference>
<evidence type="ECO:0000313" key="1">
    <source>
        <dbReference type="EMBL" id="VDN47046.1"/>
    </source>
</evidence>
<dbReference type="OrthoDB" id="9803948at2"/>
<evidence type="ECO:0008006" key="3">
    <source>
        <dbReference type="Google" id="ProtNLM"/>
    </source>
</evidence>
<dbReference type="Gene3D" id="2.40.30.100">
    <property type="entry name" value="AF2212/PG0164-like"/>
    <property type="match status" value="1"/>
</dbReference>
<protein>
    <recommendedName>
        <fullName evidence="3">DUF1905 domain-containing protein</fullName>
    </recommendedName>
</protein>
<dbReference type="SUPFAM" id="SSF141694">
    <property type="entry name" value="AF2212/PG0164-like"/>
    <property type="match status" value="1"/>
</dbReference>
<dbReference type="RefSeq" id="WP_125136448.1">
    <property type="nucleotide sequence ID" value="NZ_LR130778.1"/>
</dbReference>
<sequence length="172" mass="19619">MSIVFDSKLEIIESYYIIRIPSTSSEKLPSRGMVMIEGILNGVAFHTPVEPDGKGSHWFKLDENLIKDVEVSAGDTVSLSIEPVSDWYEPDMPEDFMIAIHEAGLIDRWKEITPKAKWDWLRFIRSTKNPSTHQRRIEVACSKLQKGDTRPCCFDRSRCTIMDVSKSGILLD</sequence>
<dbReference type="InterPro" id="IPR015018">
    <property type="entry name" value="DUF1905"/>
</dbReference>
<reference evidence="1 2" key="1">
    <citation type="submission" date="2018-09" db="EMBL/GenBank/DDBJ databases">
        <authorList>
            <person name="Postec A."/>
        </authorList>
    </citation>
    <scope>NUCLEOTIDE SEQUENCE [LARGE SCALE GENOMIC DNA]</scope>
    <source>
        <strain evidence="1">70B-A</strain>
    </source>
</reference>
<dbReference type="EMBL" id="LR130778">
    <property type="protein sequence ID" value="VDN47046.1"/>
    <property type="molecule type" value="Genomic_DNA"/>
</dbReference>
<dbReference type="KEGG" id="cbar:PATL70BA_1170"/>
<dbReference type="Proteomes" id="UP000279029">
    <property type="component" value="Chromosome"/>
</dbReference>
<accession>A0A3P7RWA0</accession>
<dbReference type="AlphaFoldDB" id="A0A3P7RWA0"/>
<organism evidence="1 2">
    <name type="scientific">Petrocella atlantisensis</name>
    <dbReference type="NCBI Taxonomy" id="2173034"/>
    <lineage>
        <taxon>Bacteria</taxon>
        <taxon>Bacillati</taxon>
        <taxon>Bacillota</taxon>
        <taxon>Clostridia</taxon>
        <taxon>Lachnospirales</taxon>
        <taxon>Vallitaleaceae</taxon>
        <taxon>Petrocella</taxon>
    </lineage>
</organism>
<dbReference type="Pfam" id="PF08922">
    <property type="entry name" value="DUF1905"/>
    <property type="match status" value="1"/>
</dbReference>